<dbReference type="SUPFAM" id="SSF50249">
    <property type="entry name" value="Nucleic acid-binding proteins"/>
    <property type="match status" value="1"/>
</dbReference>
<name>A0A438HTE7_VITVI</name>
<proteinExistence type="inferred from homology"/>
<dbReference type="GO" id="GO:0006310">
    <property type="term" value="P:DNA recombination"/>
    <property type="evidence" value="ECO:0007669"/>
    <property type="project" value="InterPro"/>
</dbReference>
<feature type="region of interest" description="Disordered" evidence="3">
    <location>
        <begin position="258"/>
        <end position="280"/>
    </location>
</feature>
<dbReference type="Gene3D" id="3.30.1490.70">
    <property type="match status" value="1"/>
</dbReference>
<reference evidence="5 6" key="1">
    <citation type="journal article" date="2018" name="PLoS Genet.">
        <title>Population sequencing reveals clonal diversity and ancestral inbreeding in the grapevine cultivar Chardonnay.</title>
        <authorList>
            <person name="Roach M.J."/>
            <person name="Johnson D.L."/>
            <person name="Bohlmann J."/>
            <person name="van Vuuren H.J."/>
            <person name="Jones S.J."/>
            <person name="Pretorius I.S."/>
            <person name="Schmidt S.A."/>
            <person name="Borneman A.R."/>
        </authorList>
    </citation>
    <scope>NUCLEOTIDE SEQUENCE [LARGE SCALE GENOMIC DNA]</scope>
    <source>
        <strain evidence="6">cv. Chardonnay</strain>
        <tissue evidence="5">Leaf</tissue>
    </source>
</reference>
<dbReference type="Gene3D" id="2.40.50.140">
    <property type="entry name" value="Nucleic acid-binding proteins"/>
    <property type="match status" value="1"/>
</dbReference>
<organism evidence="5 6">
    <name type="scientific">Vitis vinifera</name>
    <name type="common">Grape</name>
    <dbReference type="NCBI Taxonomy" id="29760"/>
    <lineage>
        <taxon>Eukaryota</taxon>
        <taxon>Viridiplantae</taxon>
        <taxon>Streptophyta</taxon>
        <taxon>Embryophyta</taxon>
        <taxon>Tracheophyta</taxon>
        <taxon>Spermatophyta</taxon>
        <taxon>Magnoliopsida</taxon>
        <taxon>eudicotyledons</taxon>
        <taxon>Gunneridae</taxon>
        <taxon>Pentapetalae</taxon>
        <taxon>rosids</taxon>
        <taxon>Vitales</taxon>
        <taxon>Vitaceae</taxon>
        <taxon>Viteae</taxon>
        <taxon>Vitis</taxon>
    </lineage>
</organism>
<dbReference type="PROSITE" id="PS50160">
    <property type="entry name" value="DNA_LIGASE_A3"/>
    <property type="match status" value="1"/>
</dbReference>
<protein>
    <submittedName>
        <fullName evidence="5">DNA ligase 6</fullName>
    </submittedName>
</protein>
<dbReference type="EMBL" id="QGNW01000180">
    <property type="protein sequence ID" value="RVW87742.1"/>
    <property type="molecule type" value="Genomic_DNA"/>
</dbReference>
<dbReference type="InterPro" id="IPR012310">
    <property type="entry name" value="DNA_ligase_ATP-dep_cent"/>
</dbReference>
<comment type="caution">
    <text evidence="5">The sequence shown here is derived from an EMBL/GenBank/DDBJ whole genome shotgun (WGS) entry which is preliminary data.</text>
</comment>
<evidence type="ECO:0000256" key="2">
    <source>
        <dbReference type="ARBA" id="ARBA00022598"/>
    </source>
</evidence>
<evidence type="ECO:0000313" key="5">
    <source>
        <dbReference type="EMBL" id="RVW87742.1"/>
    </source>
</evidence>
<dbReference type="SUPFAM" id="SSF56091">
    <property type="entry name" value="DNA ligase/mRNA capping enzyme, catalytic domain"/>
    <property type="match status" value="1"/>
</dbReference>
<evidence type="ECO:0000256" key="3">
    <source>
        <dbReference type="SAM" id="MobiDB-lite"/>
    </source>
</evidence>
<evidence type="ECO:0000313" key="6">
    <source>
        <dbReference type="Proteomes" id="UP000288805"/>
    </source>
</evidence>
<dbReference type="PANTHER" id="PTHR45674:SF9">
    <property type="entry name" value="DNA LIGASE 3"/>
    <property type="match status" value="1"/>
</dbReference>
<accession>A0A438HTE7</accession>
<evidence type="ECO:0000259" key="4">
    <source>
        <dbReference type="PROSITE" id="PS50160"/>
    </source>
</evidence>
<evidence type="ECO:0000256" key="1">
    <source>
        <dbReference type="ARBA" id="ARBA00007572"/>
    </source>
</evidence>
<dbReference type="Pfam" id="PF01068">
    <property type="entry name" value="DNA_ligase_A_M"/>
    <property type="match status" value="1"/>
</dbReference>
<dbReference type="InterPro" id="IPR012340">
    <property type="entry name" value="NA-bd_OB-fold"/>
</dbReference>
<dbReference type="InterPro" id="IPR050191">
    <property type="entry name" value="ATP-dep_DNA_ligase"/>
</dbReference>
<keyword evidence="2 5" id="KW-0436">Ligase</keyword>
<dbReference type="PANTHER" id="PTHR45674">
    <property type="entry name" value="DNA LIGASE 1/3 FAMILY MEMBER"/>
    <property type="match status" value="1"/>
</dbReference>
<gene>
    <name evidence="5" type="primary">LIG6_1</name>
    <name evidence="5" type="ORF">CK203_043999</name>
</gene>
<dbReference type="Proteomes" id="UP000288805">
    <property type="component" value="Unassembled WGS sequence"/>
</dbReference>
<dbReference type="GO" id="GO:0006281">
    <property type="term" value="P:DNA repair"/>
    <property type="evidence" value="ECO:0007669"/>
    <property type="project" value="InterPro"/>
</dbReference>
<dbReference type="GO" id="GO:0005524">
    <property type="term" value="F:ATP binding"/>
    <property type="evidence" value="ECO:0007669"/>
    <property type="project" value="InterPro"/>
</dbReference>
<comment type="similarity">
    <text evidence="1">Belongs to the ATP-dependent DNA ligase family.</text>
</comment>
<dbReference type="GO" id="GO:0003910">
    <property type="term" value="F:DNA ligase (ATP) activity"/>
    <property type="evidence" value="ECO:0007669"/>
    <property type="project" value="InterPro"/>
</dbReference>
<sequence length="342" mass="38825">MQRKQQWKQMMLQPMKPHWTKINLFLEEAFRSSCEGIMIKSLDIDAGYSPSKRTDTWLKVKRDYVEGLNDSLDLVQSVLGMAMGEKQAGIVHSSWLVTTLTQRNSKVYVVSCQGSQIISTKSKDACNCSQIIRKYMLFMSGFSDNFYKEVKAVLADLYSSVEVHVITYLEIRGADFTVSPVHQAAIGLVHPSRGISVRFPRFIRPIMDRRPEECSTAADIADMFHSQTRKMDEFETDYFKCGAKRHIAINCPSKKRVRRPISNMEKSSQSNENESNRSDECINSSPPLCAYSHHMTPNKSFFTKFIEFDGENTTHGDGNVARMKGIGTVYASSIPNLEEVIL</sequence>
<feature type="domain" description="ATP-dependent DNA ligase family profile" evidence="4">
    <location>
        <begin position="21"/>
        <end position="101"/>
    </location>
</feature>
<feature type="compositionally biased region" description="Low complexity" evidence="3">
    <location>
        <begin position="262"/>
        <end position="273"/>
    </location>
</feature>
<dbReference type="AlphaFoldDB" id="A0A438HTE7"/>